<dbReference type="Proteomes" id="UP000194450">
    <property type="component" value="Unassembled WGS sequence"/>
</dbReference>
<dbReference type="RefSeq" id="WP_086434246.1">
    <property type="nucleotide sequence ID" value="NZ_FXWH01000001.1"/>
</dbReference>
<dbReference type="EMBL" id="FXWH01000001">
    <property type="protein sequence ID" value="SMQ64926.1"/>
    <property type="molecule type" value="Genomic_DNA"/>
</dbReference>
<keyword evidence="1" id="KW-0812">Transmembrane</keyword>
<evidence type="ECO:0000313" key="3">
    <source>
        <dbReference type="Proteomes" id="UP000194450"/>
    </source>
</evidence>
<sequence>MQTTKLWHRFCWFCLAVLTAAVLGSILQTQFNLAALVELGVGISWQDWLVTIGKDLISFTPTLAIIIAVEYLFVFPLGTFIARHYPKSNQWVFFVGGFVGLWVALWVVDAIAPMPTLIAATRDWPGTLAIMLAAAFGSWLYARGRQHRDPLKFAGEPL</sequence>
<name>A0A1Y6ERH4_9GAMM</name>
<gene>
    <name evidence="2" type="ORF">SAMN06297229_1138</name>
</gene>
<dbReference type="AlphaFoldDB" id="A0A1Y6ERH4"/>
<evidence type="ECO:0000313" key="2">
    <source>
        <dbReference type="EMBL" id="SMQ64926.1"/>
    </source>
</evidence>
<keyword evidence="1" id="KW-0472">Membrane</keyword>
<keyword evidence="1" id="KW-1133">Transmembrane helix</keyword>
<feature type="transmembrane region" description="Helical" evidence="1">
    <location>
        <begin position="124"/>
        <end position="142"/>
    </location>
</feature>
<organism evidence="2 3">
    <name type="scientific">Pseudidiomarina planktonica</name>
    <dbReference type="NCBI Taxonomy" id="1323738"/>
    <lineage>
        <taxon>Bacteria</taxon>
        <taxon>Pseudomonadati</taxon>
        <taxon>Pseudomonadota</taxon>
        <taxon>Gammaproteobacteria</taxon>
        <taxon>Alteromonadales</taxon>
        <taxon>Idiomarinaceae</taxon>
        <taxon>Pseudidiomarina</taxon>
    </lineage>
</organism>
<dbReference type="OrthoDB" id="7907428at2"/>
<proteinExistence type="predicted"/>
<feature type="transmembrane region" description="Helical" evidence="1">
    <location>
        <begin position="91"/>
        <end position="112"/>
    </location>
</feature>
<reference evidence="3" key="1">
    <citation type="submission" date="2017-04" db="EMBL/GenBank/DDBJ databases">
        <authorList>
            <person name="Varghese N."/>
            <person name="Submissions S."/>
        </authorList>
    </citation>
    <scope>NUCLEOTIDE SEQUENCE [LARGE SCALE GENOMIC DNA]</scope>
</reference>
<keyword evidence="3" id="KW-1185">Reference proteome</keyword>
<evidence type="ECO:0000256" key="1">
    <source>
        <dbReference type="SAM" id="Phobius"/>
    </source>
</evidence>
<accession>A0A1Y6ERH4</accession>
<protein>
    <submittedName>
        <fullName evidence="2">Uncharacterized protein</fullName>
    </submittedName>
</protein>
<feature type="transmembrane region" description="Helical" evidence="1">
    <location>
        <begin position="63"/>
        <end position="82"/>
    </location>
</feature>